<feature type="chain" id="PRO_5046786156" evidence="1">
    <location>
        <begin position="20"/>
        <end position="225"/>
    </location>
</feature>
<dbReference type="InterPro" id="IPR045743">
    <property type="entry name" value="DUF6089"/>
</dbReference>
<protein>
    <submittedName>
        <fullName evidence="3">DUF6089 family protein</fullName>
    </submittedName>
</protein>
<dbReference type="RefSeq" id="WP_315577286.1">
    <property type="nucleotide sequence ID" value="NZ_JARDXH010000006.1"/>
</dbReference>
<feature type="domain" description="DUF6089" evidence="2">
    <location>
        <begin position="3"/>
        <end position="219"/>
    </location>
</feature>
<comment type="caution">
    <text evidence="3">The sequence shown here is derived from an EMBL/GenBank/DDBJ whole genome shotgun (WGS) entry which is preliminary data.</text>
</comment>
<gene>
    <name evidence="3" type="ORF">PQG45_11580</name>
</gene>
<reference evidence="3 4" key="1">
    <citation type="submission" date="2023-09" db="EMBL/GenBank/DDBJ databases">
        <title>Aquirufa genomes.</title>
        <authorList>
            <person name="Pitt A."/>
        </authorList>
    </citation>
    <scope>NUCLEOTIDE SEQUENCE [LARGE SCALE GENOMIC DNA]</scope>
    <source>
        <strain evidence="3 4">LEOWEIH-7C</strain>
    </source>
</reference>
<name>A0ABU3TV04_9BACT</name>
<evidence type="ECO:0000313" key="4">
    <source>
        <dbReference type="Proteomes" id="UP001249959"/>
    </source>
</evidence>
<dbReference type="InterPro" id="IPR011250">
    <property type="entry name" value="OMP/PagP_B-barrel"/>
</dbReference>
<organism evidence="3 4">
    <name type="scientific">Aquirufa regiilacus</name>
    <dbReference type="NCBI Taxonomy" id="3024868"/>
    <lineage>
        <taxon>Bacteria</taxon>
        <taxon>Pseudomonadati</taxon>
        <taxon>Bacteroidota</taxon>
        <taxon>Cytophagia</taxon>
        <taxon>Cytophagales</taxon>
        <taxon>Flectobacillaceae</taxon>
        <taxon>Aquirufa</taxon>
    </lineage>
</organism>
<evidence type="ECO:0000313" key="3">
    <source>
        <dbReference type="EMBL" id="MDU0809669.1"/>
    </source>
</evidence>
<dbReference type="EMBL" id="JAVNWW010000008">
    <property type="protein sequence ID" value="MDU0809669.1"/>
    <property type="molecule type" value="Genomic_DNA"/>
</dbReference>
<feature type="signal peptide" evidence="1">
    <location>
        <begin position="1"/>
        <end position="19"/>
    </location>
</feature>
<dbReference type="Pfam" id="PF19573">
    <property type="entry name" value="DUF6089"/>
    <property type="match status" value="1"/>
</dbReference>
<evidence type="ECO:0000259" key="2">
    <source>
        <dbReference type="Pfam" id="PF19573"/>
    </source>
</evidence>
<keyword evidence="1" id="KW-0732">Signal</keyword>
<proteinExistence type="predicted"/>
<evidence type="ECO:0000256" key="1">
    <source>
        <dbReference type="SAM" id="SignalP"/>
    </source>
</evidence>
<sequence length="225" mass="25200">MSKLVTLFLAVFLSFSLHAQRWSMSAGAGASMYKGDLSDWHLIPHLSQLKTLNTAVNFQLRYQPDQAIAYRAKLTFSGLDGDGANYLLPSSSFSENKFSSPLIELSGLVDYNFKDYQANRNLRNWTPFIYGGLGFLFVSPEGVIDTPKTYFTWAIPFGVGIKAQLNNRVGLQWEFGMSKSLSNILDGQAAWGEQPKIFTLNKTDQYLQSSVSITYSLISVYCPRD</sequence>
<dbReference type="SUPFAM" id="SSF56925">
    <property type="entry name" value="OMPA-like"/>
    <property type="match status" value="1"/>
</dbReference>
<keyword evidence="4" id="KW-1185">Reference proteome</keyword>
<dbReference type="Gene3D" id="2.40.160.20">
    <property type="match status" value="1"/>
</dbReference>
<dbReference type="Proteomes" id="UP001249959">
    <property type="component" value="Unassembled WGS sequence"/>
</dbReference>
<accession>A0ABU3TV04</accession>